<organism evidence="4 5">
    <name type="scientific">Neogobius melanostomus</name>
    <name type="common">round goby</name>
    <dbReference type="NCBI Taxonomy" id="47308"/>
    <lineage>
        <taxon>Eukaryota</taxon>
        <taxon>Metazoa</taxon>
        <taxon>Chordata</taxon>
        <taxon>Craniata</taxon>
        <taxon>Vertebrata</taxon>
        <taxon>Euteleostomi</taxon>
        <taxon>Actinopterygii</taxon>
        <taxon>Neopterygii</taxon>
        <taxon>Teleostei</taxon>
        <taxon>Neoteleostei</taxon>
        <taxon>Acanthomorphata</taxon>
        <taxon>Gobiaria</taxon>
        <taxon>Gobiiformes</taxon>
        <taxon>Gobioidei</taxon>
        <taxon>Gobiidae</taxon>
        <taxon>Benthophilinae</taxon>
        <taxon>Neogobiini</taxon>
        <taxon>Neogobius</taxon>
    </lineage>
</organism>
<dbReference type="AlphaFoldDB" id="A0A8C6S5N0"/>
<proteinExistence type="predicted"/>
<dbReference type="Proteomes" id="UP000694523">
    <property type="component" value="Unplaced"/>
</dbReference>
<evidence type="ECO:0000259" key="3">
    <source>
        <dbReference type="Pfam" id="PF13815"/>
    </source>
</evidence>
<feature type="coiled-coil region" evidence="2">
    <location>
        <begin position="150"/>
        <end position="191"/>
    </location>
</feature>
<reference evidence="4" key="1">
    <citation type="submission" date="2025-08" db="UniProtKB">
        <authorList>
            <consortium name="Ensembl"/>
        </authorList>
    </citation>
    <scope>IDENTIFICATION</scope>
</reference>
<name>A0A8C6S5N0_9GOBI</name>
<dbReference type="Ensembl" id="ENSNMLT00000000693.1">
    <property type="protein sequence ID" value="ENSNMLP00000000585.1"/>
    <property type="gene ID" value="ENSNMLG00000000488.1"/>
</dbReference>
<feature type="domain" description="Cilium assembly protein DZIP1 N-terminal" evidence="3">
    <location>
        <begin position="66"/>
        <end position="185"/>
    </location>
</feature>
<keyword evidence="1 2" id="KW-0175">Coiled coil</keyword>
<sequence>EYLQAHVHLPSPFQGGIYYPYGHDTHGTHSSAGIPSLLNSPLSQQLNGHCAPGMTPSCCVSTAPPFRFRPRRESVDWRRIIAVDIDAVVSQIDVDALQEHITAVTFCSLDSERCPLCRSPVDPALIKLLRLAQLSVEWLLHCQEFLTLNLHSMEARLEAAGKDREQLLAQHKALEEKIKMLNGELKQRKKLIRNQQLLIKYKYKFLTNNVWCCLLYSENKSEIDRLKSETTNLKEQIVQLQHALQTKAAQVQTH</sequence>
<evidence type="ECO:0000256" key="2">
    <source>
        <dbReference type="SAM" id="Coils"/>
    </source>
</evidence>
<protein>
    <recommendedName>
        <fullName evidence="3">Cilium assembly protein DZIP1 N-terminal domain-containing protein</fullName>
    </recommendedName>
</protein>
<dbReference type="GO" id="GO:0036064">
    <property type="term" value="C:ciliary basal body"/>
    <property type="evidence" value="ECO:0007669"/>
    <property type="project" value="TreeGrafter"/>
</dbReference>
<evidence type="ECO:0000313" key="5">
    <source>
        <dbReference type="Proteomes" id="UP000694523"/>
    </source>
</evidence>
<dbReference type="GO" id="GO:0005737">
    <property type="term" value="C:cytoplasm"/>
    <property type="evidence" value="ECO:0007669"/>
    <property type="project" value="UniProtKB-SubCell"/>
</dbReference>
<reference evidence="4" key="2">
    <citation type="submission" date="2025-09" db="UniProtKB">
        <authorList>
            <consortium name="Ensembl"/>
        </authorList>
    </citation>
    <scope>IDENTIFICATION</scope>
</reference>
<dbReference type="GO" id="GO:0008270">
    <property type="term" value="F:zinc ion binding"/>
    <property type="evidence" value="ECO:0007669"/>
    <property type="project" value="UniProtKB-KW"/>
</dbReference>
<dbReference type="PANTHER" id="PTHR21502:SF5">
    <property type="entry name" value="CILIUM ASSEMBLY PROTEIN DZIP1"/>
    <property type="match status" value="1"/>
</dbReference>
<evidence type="ECO:0000313" key="4">
    <source>
        <dbReference type="Ensembl" id="ENSNMLP00000000585.1"/>
    </source>
</evidence>
<accession>A0A8C6S5N0</accession>
<evidence type="ECO:0000256" key="1">
    <source>
        <dbReference type="ARBA" id="ARBA00023054"/>
    </source>
</evidence>
<keyword evidence="5" id="KW-1185">Reference proteome</keyword>
<dbReference type="GO" id="GO:0060271">
    <property type="term" value="P:cilium assembly"/>
    <property type="evidence" value="ECO:0007669"/>
    <property type="project" value="TreeGrafter"/>
</dbReference>
<feature type="coiled-coil region" evidence="2">
    <location>
        <begin position="216"/>
        <end position="243"/>
    </location>
</feature>
<dbReference type="Pfam" id="PF13815">
    <property type="entry name" value="Dzip-like_N"/>
    <property type="match status" value="1"/>
</dbReference>
<dbReference type="PANTHER" id="PTHR21502">
    <property type="entry name" value="ZINC FINGER PROTEIN DZIP1"/>
    <property type="match status" value="1"/>
</dbReference>
<dbReference type="InterPro" id="IPR032714">
    <property type="entry name" value="DZIP1_N"/>
</dbReference>
<dbReference type="InterPro" id="IPR051241">
    <property type="entry name" value="DZIP_RILPL"/>
</dbReference>